<evidence type="ECO:0000256" key="7">
    <source>
        <dbReference type="RuleBase" id="RU000642"/>
    </source>
</evidence>
<comment type="caution">
    <text evidence="10">The sequence shown here is derived from an EMBL/GenBank/DDBJ whole genome shotgun (WGS) entry which is preliminary data.</text>
</comment>
<dbReference type="InterPro" id="IPR036402">
    <property type="entry name" value="EF-Ts_dimer_sf"/>
</dbReference>
<evidence type="ECO:0000256" key="3">
    <source>
        <dbReference type="ARBA" id="ARBA00022768"/>
    </source>
</evidence>
<dbReference type="InterPro" id="IPR001816">
    <property type="entry name" value="Transl_elong_EFTs/EF1B"/>
</dbReference>
<dbReference type="PROSITE" id="PS01127">
    <property type="entry name" value="EF_TS_2"/>
    <property type="match status" value="1"/>
</dbReference>
<dbReference type="Gene3D" id="1.10.8.10">
    <property type="entry name" value="DNA helicase RuvA subunit, C-terminal domain"/>
    <property type="match status" value="1"/>
</dbReference>
<dbReference type="InterPro" id="IPR009060">
    <property type="entry name" value="UBA-like_sf"/>
</dbReference>
<dbReference type="Pfam" id="PF00889">
    <property type="entry name" value="EF_TS"/>
    <property type="match status" value="1"/>
</dbReference>
<keyword evidence="11" id="KW-1185">Reference proteome</keyword>
<organism evidence="10 11">
    <name type="scientific">Hominiventricola aquisgranensis</name>
    <dbReference type="NCBI Taxonomy" id="3133164"/>
    <lineage>
        <taxon>Bacteria</taxon>
        <taxon>Bacillati</taxon>
        <taxon>Bacillota</taxon>
        <taxon>Clostridia</taxon>
        <taxon>Lachnospirales</taxon>
        <taxon>Lachnospiraceae</taxon>
        <taxon>Hominiventricola</taxon>
    </lineage>
</organism>
<gene>
    <name evidence="6 10" type="primary">tsf</name>
    <name evidence="10" type="ORF">WMO62_06270</name>
</gene>
<dbReference type="PROSITE" id="PS01126">
    <property type="entry name" value="EF_TS_1"/>
    <property type="match status" value="1"/>
</dbReference>
<proteinExistence type="inferred from homology"/>
<dbReference type="EMBL" id="JBBMFC010000008">
    <property type="protein sequence ID" value="MEQ2578451.1"/>
    <property type="molecule type" value="Genomic_DNA"/>
</dbReference>
<dbReference type="InterPro" id="IPR014039">
    <property type="entry name" value="Transl_elong_EFTs/EF1B_dimer"/>
</dbReference>
<evidence type="ECO:0000313" key="10">
    <source>
        <dbReference type="EMBL" id="MEQ2578451.1"/>
    </source>
</evidence>
<keyword evidence="4 6" id="KW-0648">Protein biosynthesis</keyword>
<dbReference type="NCBIfam" id="TIGR00116">
    <property type="entry name" value="tsf"/>
    <property type="match status" value="1"/>
</dbReference>
<dbReference type="SUPFAM" id="SSF46934">
    <property type="entry name" value="UBA-like"/>
    <property type="match status" value="1"/>
</dbReference>
<dbReference type="HAMAP" id="MF_00050">
    <property type="entry name" value="EF_Ts"/>
    <property type="match status" value="1"/>
</dbReference>
<dbReference type="GO" id="GO:0003746">
    <property type="term" value="F:translation elongation factor activity"/>
    <property type="evidence" value="ECO:0007669"/>
    <property type="project" value="UniProtKB-KW"/>
</dbReference>
<feature type="domain" description="Translation elongation factor EFTs/EF1B dimerisation" evidence="9">
    <location>
        <begin position="72"/>
        <end position="293"/>
    </location>
</feature>
<evidence type="ECO:0000259" key="9">
    <source>
        <dbReference type="Pfam" id="PF00889"/>
    </source>
</evidence>
<evidence type="ECO:0000256" key="5">
    <source>
        <dbReference type="ARBA" id="ARBA00025453"/>
    </source>
</evidence>
<evidence type="ECO:0000313" key="11">
    <source>
        <dbReference type="Proteomes" id="UP001470288"/>
    </source>
</evidence>
<feature type="region of interest" description="Involved in Mg(2+) ion dislocation from EF-Tu" evidence="6">
    <location>
        <begin position="81"/>
        <end position="84"/>
    </location>
</feature>
<dbReference type="Gene3D" id="3.30.479.20">
    <property type="entry name" value="Elongation factor Ts, dimerisation domain"/>
    <property type="match status" value="2"/>
</dbReference>
<evidence type="ECO:0000256" key="8">
    <source>
        <dbReference type="RuleBase" id="RU000643"/>
    </source>
</evidence>
<dbReference type="SUPFAM" id="SSF54713">
    <property type="entry name" value="Elongation factor Ts (EF-Ts), dimerisation domain"/>
    <property type="match status" value="2"/>
</dbReference>
<sequence length="314" mass="33965">MAITAAMVKELREMTGAGMMDCKKALAATEGNMEAAVDFLREKGLATAQKKASRIAAEGIVATALSEDGKKAVAVEVNAETDFVAKNEKFRTYVADVAAQALNTTAADIDAFMAEPWALDTTKTVKEALAAQIAVIGENMNIRRFKQVEEQNGFVSSYIHAEGKIGVLVDIETDVVNDEIKEMAKNIAMQITAMKPVYTNDSEVDEEYKAHELEIIKTQIENDPKMAGKPEKVISGAVMGRLNKQLKEICLLDQVYVKAEDGKQSVAAYVAQVAKANNAKVAVKGFVRFETGEGMEKKNEDFAAEVAAQMAAAK</sequence>
<dbReference type="RefSeq" id="WP_349144164.1">
    <property type="nucleotide sequence ID" value="NZ_JBBMFC010000008.1"/>
</dbReference>
<evidence type="ECO:0000256" key="1">
    <source>
        <dbReference type="ARBA" id="ARBA00005532"/>
    </source>
</evidence>
<keyword evidence="3 6" id="KW-0251">Elongation factor</keyword>
<evidence type="ECO:0000256" key="4">
    <source>
        <dbReference type="ARBA" id="ARBA00022917"/>
    </source>
</evidence>
<reference evidence="10 11" key="1">
    <citation type="submission" date="2024-03" db="EMBL/GenBank/DDBJ databases">
        <title>Human intestinal bacterial collection.</title>
        <authorList>
            <person name="Pauvert C."/>
            <person name="Hitch T.C.A."/>
            <person name="Clavel T."/>
        </authorList>
    </citation>
    <scope>NUCLEOTIDE SEQUENCE [LARGE SCALE GENOMIC DNA]</scope>
    <source>
        <strain evidence="10 11">CLA-AA-H78B</strain>
    </source>
</reference>
<protein>
    <recommendedName>
        <fullName evidence="2 6">Elongation factor Ts</fullName>
        <shortName evidence="6">EF-Ts</shortName>
    </recommendedName>
</protein>
<comment type="subcellular location">
    <subcellularLocation>
        <location evidence="6 8">Cytoplasm</location>
    </subcellularLocation>
</comment>
<keyword evidence="6" id="KW-0963">Cytoplasm</keyword>
<evidence type="ECO:0000256" key="2">
    <source>
        <dbReference type="ARBA" id="ARBA00016956"/>
    </source>
</evidence>
<dbReference type="CDD" id="cd14275">
    <property type="entry name" value="UBA_EF-Ts"/>
    <property type="match status" value="1"/>
</dbReference>
<dbReference type="InterPro" id="IPR018101">
    <property type="entry name" value="Transl_elong_Ts_CS"/>
</dbReference>
<comment type="similarity">
    <text evidence="1 6 7">Belongs to the EF-Ts family.</text>
</comment>
<dbReference type="PANTHER" id="PTHR11741">
    <property type="entry name" value="ELONGATION FACTOR TS"/>
    <property type="match status" value="1"/>
</dbReference>
<dbReference type="PANTHER" id="PTHR11741:SF0">
    <property type="entry name" value="ELONGATION FACTOR TS, MITOCHONDRIAL"/>
    <property type="match status" value="1"/>
</dbReference>
<dbReference type="Gene3D" id="1.10.286.20">
    <property type="match status" value="1"/>
</dbReference>
<evidence type="ECO:0000256" key="6">
    <source>
        <dbReference type="HAMAP-Rule" id="MF_00050"/>
    </source>
</evidence>
<comment type="function">
    <text evidence="5 6 7">Associates with the EF-Tu.GDP complex and induces the exchange of GDP to GTP. It remains bound to the aminoacyl-tRNA.EF-Tu.GTP complex up to the GTP hydrolysis stage on the ribosome.</text>
</comment>
<name>A0ABV1HZT5_9FIRM</name>
<dbReference type="Proteomes" id="UP001470288">
    <property type="component" value="Unassembled WGS sequence"/>
</dbReference>
<accession>A0ABV1HZT5</accession>